<feature type="compositionally biased region" description="Polar residues" evidence="1">
    <location>
        <begin position="212"/>
        <end position="224"/>
    </location>
</feature>
<dbReference type="Proteomes" id="UP000324748">
    <property type="component" value="Unassembled WGS sequence"/>
</dbReference>
<evidence type="ECO:0000256" key="1">
    <source>
        <dbReference type="SAM" id="MobiDB-lite"/>
    </source>
</evidence>
<dbReference type="EMBL" id="VSWC01000130">
    <property type="protein sequence ID" value="KAA1081715.1"/>
    <property type="molecule type" value="Genomic_DNA"/>
</dbReference>
<proteinExistence type="predicted"/>
<comment type="caution">
    <text evidence="2">The sequence shown here is derived from an EMBL/GenBank/DDBJ whole genome shotgun (WGS) entry which is preliminary data.</text>
</comment>
<evidence type="ECO:0000313" key="3">
    <source>
        <dbReference type="Proteomes" id="UP000324748"/>
    </source>
</evidence>
<dbReference type="AlphaFoldDB" id="A0A5B0MXM1"/>
<organism evidence="2 3">
    <name type="scientific">Puccinia graminis f. sp. tritici</name>
    <dbReference type="NCBI Taxonomy" id="56615"/>
    <lineage>
        <taxon>Eukaryota</taxon>
        <taxon>Fungi</taxon>
        <taxon>Dikarya</taxon>
        <taxon>Basidiomycota</taxon>
        <taxon>Pucciniomycotina</taxon>
        <taxon>Pucciniomycetes</taxon>
        <taxon>Pucciniales</taxon>
        <taxon>Pucciniaceae</taxon>
        <taxon>Puccinia</taxon>
    </lineage>
</organism>
<sequence>MPNSENQTMYILFFFGPQSTSKPSSHSLSHQPHLVSSLSSLQPLPQYPQLLPQSLSQPPKASFVPWNELHSLFINRSINSPRTVSSTPPASPKLFCSLTNNLTAPSCSVIDRLDNSFVSLAVLSFTLPTSTTIKQKLIHLTSFSFCYPALIINRYRSLSFGTVVYTAHFILNTTAIYLSLLSSSNQHQHLPSHPVMYNRAPTTSHNEENDNGLFNRSTINGEQQTSKRKRVRPGKNVKRWELKKKTALQPFQAASTNPSQEQEDEKGISSTHSATQSNNNDTNNNQKEKIFVYLVPLATSLTPNLLKQ</sequence>
<feature type="region of interest" description="Disordered" evidence="1">
    <location>
        <begin position="192"/>
        <end position="284"/>
    </location>
</feature>
<gene>
    <name evidence="2" type="ORF">PGT21_000409</name>
</gene>
<protein>
    <submittedName>
        <fullName evidence="2">Uncharacterized protein</fullName>
    </submittedName>
</protein>
<accession>A0A5B0MXM1</accession>
<feature type="compositionally biased region" description="Basic residues" evidence="1">
    <location>
        <begin position="226"/>
        <end position="237"/>
    </location>
</feature>
<evidence type="ECO:0000313" key="2">
    <source>
        <dbReference type="EMBL" id="KAA1081715.1"/>
    </source>
</evidence>
<reference evidence="2 3" key="1">
    <citation type="submission" date="2019-05" db="EMBL/GenBank/DDBJ databases">
        <title>Emergence of the Ug99 lineage of the wheat stem rust pathogen through somatic hybridization.</title>
        <authorList>
            <person name="Li F."/>
            <person name="Upadhyaya N.M."/>
            <person name="Sperschneider J."/>
            <person name="Matny O."/>
            <person name="Nguyen-Phuc H."/>
            <person name="Mago R."/>
            <person name="Raley C."/>
            <person name="Miller M.E."/>
            <person name="Silverstein K.A.T."/>
            <person name="Henningsen E."/>
            <person name="Hirsch C.D."/>
            <person name="Visser B."/>
            <person name="Pretorius Z.A."/>
            <person name="Steffenson B.J."/>
            <person name="Schwessinger B."/>
            <person name="Dodds P.N."/>
            <person name="Figueroa M."/>
        </authorList>
    </citation>
    <scope>NUCLEOTIDE SEQUENCE [LARGE SCALE GENOMIC DNA]</scope>
    <source>
        <strain evidence="2">21-0</strain>
    </source>
</reference>
<feature type="compositionally biased region" description="Polar residues" evidence="1">
    <location>
        <begin position="268"/>
        <end position="277"/>
    </location>
</feature>
<name>A0A5B0MXM1_PUCGR</name>
<keyword evidence="3" id="KW-1185">Reference proteome</keyword>